<dbReference type="InterPro" id="IPR058031">
    <property type="entry name" value="AAA_lid_NorR"/>
</dbReference>
<dbReference type="Gene3D" id="1.10.8.60">
    <property type="match status" value="1"/>
</dbReference>
<reference evidence="7 8" key="1">
    <citation type="submission" date="2019-08" db="EMBL/GenBank/DDBJ databases">
        <title>In-depth cultivation of the pig gut microbiome towards novel bacterial diversity and tailored functional studies.</title>
        <authorList>
            <person name="Wylensek D."/>
            <person name="Hitch T.C.A."/>
            <person name="Clavel T."/>
        </authorList>
    </citation>
    <scope>NUCLEOTIDE SEQUENCE [LARGE SCALE GENOMIC DNA]</scope>
    <source>
        <strain evidence="7 8">WCA-SAB-591-4A-A</strain>
    </source>
</reference>
<protein>
    <submittedName>
        <fullName evidence="7">PAS domain-containing protein</fullName>
    </submittedName>
</protein>
<dbReference type="InterPro" id="IPR035965">
    <property type="entry name" value="PAS-like_dom_sf"/>
</dbReference>
<proteinExistence type="predicted"/>
<keyword evidence="1" id="KW-0547">Nucleotide-binding</keyword>
<keyword evidence="3" id="KW-0805">Transcription regulation</keyword>
<dbReference type="Pfam" id="PF25601">
    <property type="entry name" value="AAA_lid_14"/>
    <property type="match status" value="1"/>
</dbReference>
<accession>A0A6N7XGW5</accession>
<dbReference type="PROSITE" id="PS00676">
    <property type="entry name" value="SIGMA54_INTERACT_2"/>
    <property type="match status" value="1"/>
</dbReference>
<feature type="domain" description="Sigma-54 factor interaction" evidence="5">
    <location>
        <begin position="226"/>
        <end position="455"/>
    </location>
</feature>
<dbReference type="Pfam" id="PF00158">
    <property type="entry name" value="Sigma54_activat"/>
    <property type="match status" value="1"/>
</dbReference>
<evidence type="ECO:0000313" key="7">
    <source>
        <dbReference type="EMBL" id="MST62449.1"/>
    </source>
</evidence>
<dbReference type="InterPro" id="IPR002078">
    <property type="entry name" value="Sigma_54_int"/>
</dbReference>
<dbReference type="PROSITE" id="PS50045">
    <property type="entry name" value="SIGMA54_INTERACT_4"/>
    <property type="match status" value="1"/>
</dbReference>
<dbReference type="Pfam" id="PF00989">
    <property type="entry name" value="PAS"/>
    <property type="match status" value="1"/>
</dbReference>
<dbReference type="Gene3D" id="3.40.50.300">
    <property type="entry name" value="P-loop containing nucleotide triphosphate hydrolases"/>
    <property type="match status" value="1"/>
</dbReference>
<dbReference type="SUPFAM" id="SSF52540">
    <property type="entry name" value="P-loop containing nucleoside triphosphate hydrolases"/>
    <property type="match status" value="1"/>
</dbReference>
<dbReference type="EMBL" id="VUNE01000002">
    <property type="protein sequence ID" value="MST62449.1"/>
    <property type="molecule type" value="Genomic_DNA"/>
</dbReference>
<dbReference type="InterPro" id="IPR003593">
    <property type="entry name" value="AAA+_ATPase"/>
</dbReference>
<dbReference type="GO" id="GO:0005524">
    <property type="term" value="F:ATP binding"/>
    <property type="evidence" value="ECO:0007669"/>
    <property type="project" value="UniProtKB-KW"/>
</dbReference>
<dbReference type="InterPro" id="IPR027417">
    <property type="entry name" value="P-loop_NTPase"/>
</dbReference>
<dbReference type="Gene3D" id="1.10.10.60">
    <property type="entry name" value="Homeodomain-like"/>
    <property type="match status" value="1"/>
</dbReference>
<organism evidence="7 8">
    <name type="scientific">Peptostreptococcus porci</name>
    <dbReference type="NCBI Taxonomy" id="2652282"/>
    <lineage>
        <taxon>Bacteria</taxon>
        <taxon>Bacillati</taxon>
        <taxon>Bacillota</taxon>
        <taxon>Clostridia</taxon>
        <taxon>Peptostreptococcales</taxon>
        <taxon>Peptostreptococcaceae</taxon>
        <taxon>Peptostreptococcus</taxon>
    </lineage>
</organism>
<gene>
    <name evidence="7" type="ORF">FYJ71_05595</name>
</gene>
<dbReference type="InterPro" id="IPR013767">
    <property type="entry name" value="PAS_fold"/>
</dbReference>
<dbReference type="InterPro" id="IPR025943">
    <property type="entry name" value="Sigma_54_int_dom_ATP-bd_2"/>
</dbReference>
<dbReference type="PANTHER" id="PTHR32071:SF57">
    <property type="entry name" value="C4-DICARBOXYLATE TRANSPORT TRANSCRIPTIONAL REGULATORY PROTEIN DCTD"/>
    <property type="match status" value="1"/>
</dbReference>
<dbReference type="NCBIfam" id="TIGR00229">
    <property type="entry name" value="sensory_box"/>
    <property type="match status" value="1"/>
</dbReference>
<evidence type="ECO:0000256" key="2">
    <source>
        <dbReference type="ARBA" id="ARBA00022840"/>
    </source>
</evidence>
<evidence type="ECO:0000256" key="1">
    <source>
        <dbReference type="ARBA" id="ARBA00022741"/>
    </source>
</evidence>
<dbReference type="RefSeq" id="WP_154537831.1">
    <property type="nucleotide sequence ID" value="NZ_VUNE01000002.1"/>
</dbReference>
<dbReference type="InterPro" id="IPR025662">
    <property type="entry name" value="Sigma_54_int_dom_ATP-bd_1"/>
</dbReference>
<dbReference type="PROSITE" id="PS50112">
    <property type="entry name" value="PAS"/>
    <property type="match status" value="1"/>
</dbReference>
<dbReference type="Proteomes" id="UP000440713">
    <property type="component" value="Unassembled WGS sequence"/>
</dbReference>
<dbReference type="PANTHER" id="PTHR32071">
    <property type="entry name" value="TRANSCRIPTIONAL REGULATORY PROTEIN"/>
    <property type="match status" value="1"/>
</dbReference>
<dbReference type="SMART" id="SM00382">
    <property type="entry name" value="AAA"/>
    <property type="match status" value="1"/>
</dbReference>
<evidence type="ECO:0000259" key="6">
    <source>
        <dbReference type="PROSITE" id="PS50112"/>
    </source>
</evidence>
<dbReference type="Gene3D" id="3.30.450.20">
    <property type="entry name" value="PAS domain"/>
    <property type="match status" value="1"/>
</dbReference>
<keyword evidence="8" id="KW-1185">Reference proteome</keyword>
<evidence type="ECO:0000256" key="3">
    <source>
        <dbReference type="ARBA" id="ARBA00023015"/>
    </source>
</evidence>
<dbReference type="FunFam" id="3.40.50.300:FF:000006">
    <property type="entry name" value="DNA-binding transcriptional regulator NtrC"/>
    <property type="match status" value="1"/>
</dbReference>
<dbReference type="SMART" id="SM00091">
    <property type="entry name" value="PAS"/>
    <property type="match status" value="1"/>
</dbReference>
<dbReference type="InterPro" id="IPR009057">
    <property type="entry name" value="Homeodomain-like_sf"/>
</dbReference>
<dbReference type="AlphaFoldDB" id="A0A6N7XGW5"/>
<dbReference type="InterPro" id="IPR002197">
    <property type="entry name" value="HTH_Fis"/>
</dbReference>
<dbReference type="InterPro" id="IPR000014">
    <property type="entry name" value="PAS"/>
</dbReference>
<name>A0A6N7XGW5_9FIRM</name>
<feature type="domain" description="PAS" evidence="6">
    <location>
        <begin position="99"/>
        <end position="150"/>
    </location>
</feature>
<keyword evidence="4" id="KW-0804">Transcription</keyword>
<sequence>MDLTMIAELISNIDNPAIVFDSDGGIVCKNKQFEYVYEYLDVDELESLSQVKVVRDNSENPKIKYFNIVNTYLQGTEYLIKNENGERFYLYIFERTFILDEMISNVIEHIDEIVVLFDENGTLRKMNGICDELLPFKRNEVLGKNISELVIENKVENPVITEMINKRTKVYRDIVYSDGRVISYTAVPIIDKDGILKGGVLTGRDVSRLINLAKKQEKKDHYTIDYISESPQIKKIKSIISRVAPSDAPVFIIGESGVGKEIIANTVWNQSKRRDKSFVAINCASIPEDLIESELFGYEKGSFTGANKDGKMGLIEAADGGTIFLDEIGELPLETQKKLLRVIQENAILRIGAIKPKKVDVRYICATNKTKEELKDPKIFRQDLYYRLNVIPLIIPPLRERKEDILLISDFYIQLFNKRYNRKIIMTKDAEKLLLKNKWEGNIRELKNVIERLVILSPHENIYSEQLERILTLGNIDNIDHVDNLYSSENNDELSRNSNIGFERASESIEINDIYREEGEKNAEADEFPTDFGERILSRINNSENITIDLAHQIIEEELLKNALCKFGNISDASKSLGINPSTVYRKIKKGYINLD</sequence>
<dbReference type="SUPFAM" id="SSF46689">
    <property type="entry name" value="Homeodomain-like"/>
    <property type="match status" value="1"/>
</dbReference>
<evidence type="ECO:0000259" key="5">
    <source>
        <dbReference type="PROSITE" id="PS50045"/>
    </source>
</evidence>
<evidence type="ECO:0000313" key="8">
    <source>
        <dbReference type="Proteomes" id="UP000440713"/>
    </source>
</evidence>
<dbReference type="SUPFAM" id="SSF55785">
    <property type="entry name" value="PYP-like sensor domain (PAS domain)"/>
    <property type="match status" value="1"/>
</dbReference>
<dbReference type="GO" id="GO:0006355">
    <property type="term" value="P:regulation of DNA-templated transcription"/>
    <property type="evidence" value="ECO:0007669"/>
    <property type="project" value="InterPro"/>
</dbReference>
<dbReference type="Pfam" id="PF02954">
    <property type="entry name" value="HTH_8"/>
    <property type="match status" value="1"/>
</dbReference>
<dbReference type="CDD" id="cd00009">
    <property type="entry name" value="AAA"/>
    <property type="match status" value="1"/>
</dbReference>
<keyword evidence="2" id="KW-0067">ATP-binding</keyword>
<dbReference type="GO" id="GO:0043565">
    <property type="term" value="F:sequence-specific DNA binding"/>
    <property type="evidence" value="ECO:0007669"/>
    <property type="project" value="InterPro"/>
</dbReference>
<evidence type="ECO:0000256" key="4">
    <source>
        <dbReference type="ARBA" id="ARBA00023163"/>
    </source>
</evidence>
<comment type="caution">
    <text evidence="7">The sequence shown here is derived from an EMBL/GenBank/DDBJ whole genome shotgun (WGS) entry which is preliminary data.</text>
</comment>
<dbReference type="PROSITE" id="PS00675">
    <property type="entry name" value="SIGMA54_INTERACT_1"/>
    <property type="match status" value="1"/>
</dbReference>